<sequence>MTNSLTQHFFNQCARIPQYKRILMKASLTASLLASLAMFPASVFSALPVLADKPLGKAAGTIKPNLMFVFDTSQSMNKSLANDTLDDAAQCKAAMKNKSGTAITNLTVGPTAAFPSRPTTRLAIQPSSGFSNGNLVYLAIPGKPEYSGVYKIKAKNGTTTGCISGTEVYTTTLTVNSPYKVNETNPSVVAPDKVGVVAYNSGNPLSDPPVAPTNGCAVPAALPANSGNTTTDLNLGGGFVVNASGVTATPSASCYIRDRKDTNGCKVTTAAPANSGSTTTNYNRGGGFLETASGGVTSTASTSCYWYDPADTPVGTFVSCTNGTTGENSLEVDIAPGAPAGALTAAEIADARIVLQSDDTKCYNNEPPLVAAKVQSLFYDPSVEYVPPPKPTLVGLGTASPGNRLPSMTSAYTSNWANVRIDGTRLNASGDPITNANGTACNAAGTNLLTCNNTYKAPDGTFDFKKWEEMVYCDTPDRPAAYTSDRLWHESTRCMHNTPANTSSVTNSSPRYPYPYPNTSDGGVTSPSKTNFYLANVLHQDGVAKLTTDNPVADVYAFGETYQFSNPFYYNVRAIEYCNSAKLNNCVMATAPSGAYTEPAYVRYCKTQAQATDMSTSPNAAACQGVYTGTGASDYRFARYGLFERVDVKPTVTSYAKSADRSDCLGSTCTYAEEMTNIANWYAYYKTRMQLMKSAVGRTFDTLDENYRVGLITVEDYNTAGNYIPIRDFITGTNFQKENWFKSLYSRWPAGGTSLRDVLGTVGRIYSGKKPITGFTAVADDPVQYSCQKNYTLLTTDGYWNGPAGQKIDGSAVGDQDGAPTARPQRDALNIPDTLADVAQYYYETDLRSPTNVPVNCTGALGTDVCLDDVKATGDDAKTSQHMTTYTLGLGVDGLLNSTNYKTTTVGDYADLTSGTTSWPQPGPDNGDTTFTALERATVDDLWHAAVNGHGTYFSARNPQQVITGIGGTLATLSDAVGTGSATSLSNNTPVAGDNYAYSARYVTGTWTGNLFARTIAGDGALSLGAVWCVENETSVTPACTPNATSGLSTKVGLNSDTRTIYANVSGSLQPFKYANLTGTQQAFFNSANLHGLSQWADYNAYQLSQVGGASLVDYLRGQTKYDRRPSNNLNVPPATTGDNRLYRQRTAVLGDIVDSDPVYVGESQTTYADAGYTAFLATTALRDRMVYVGANDGMLHAFDASTGEERWAYVPTKVMPNMWKLADQDYRNNHTNYVNAKMTVSDVYVGGAWKTILVSGFGQGGRGYFALDITNPSVAPTLLWETDDSATWNNLGYSYGKPVITKRAIDNKWVVLVTSGYNNTSPGDGGGRLFVLDAGTGAELVSGGIPTGSGTTTTPSGLAQISAFVSSPFVNNVAQYVYGGDLLGDMWRFDLNTNTMIKFTSLYSGAAPGIAQPITVAPTLGEIDSKRVIFIGTGKYIEPDDLLPANFRQQTLYGIKDNDVTSAITGLRATLVEQTLTETYSTRDVTTTNTVDWSSKNGWFVDLNNSATTGERQNVKALLVSGALIVPTMIPPAGVCGTGTGWKNVFNYRTGGAVDPTSSTLVSTQVTSPMAGIYVVYDVTNTTDGKFSVGHDRGDGGGSNGCPGGSGCDVYPPVNGEFLGTRSIWRELIAP</sequence>
<dbReference type="eggNOG" id="COG3419">
    <property type="taxonomic scope" value="Bacteria"/>
</dbReference>
<dbReference type="InterPro" id="IPR011047">
    <property type="entry name" value="Quinoprotein_ADH-like_sf"/>
</dbReference>
<keyword evidence="9" id="KW-1185">Reference proteome</keyword>
<accession>D7DNH2</accession>
<dbReference type="KEGG" id="meh:M301_2616"/>
<dbReference type="GO" id="GO:0046872">
    <property type="term" value="F:metal ion binding"/>
    <property type="evidence" value="ECO:0007669"/>
    <property type="project" value="UniProtKB-KW"/>
</dbReference>
<dbReference type="InterPro" id="IPR018391">
    <property type="entry name" value="PQQ_b-propeller_rpt"/>
</dbReference>
<evidence type="ECO:0000256" key="3">
    <source>
        <dbReference type="ARBA" id="ARBA00022558"/>
    </source>
</evidence>
<name>D7DNH2_METV0</name>
<reference evidence="9" key="1">
    <citation type="submission" date="2010-05" db="EMBL/GenBank/DDBJ databases">
        <title>Complete sequence of Methylotenera sp. 301.</title>
        <authorList>
            <person name="Lucas S."/>
            <person name="Copeland A."/>
            <person name="Lapidus A."/>
            <person name="Cheng J.-F."/>
            <person name="Bruce D."/>
            <person name="Goodwin L."/>
            <person name="Pitluck S."/>
            <person name="Clum A."/>
            <person name="Land M."/>
            <person name="Hauser L."/>
            <person name="Kyrpides N."/>
            <person name="Ivanova N."/>
            <person name="Chistoservova L."/>
            <person name="Kalyuzhnaya M."/>
            <person name="Woyke T."/>
        </authorList>
    </citation>
    <scope>NUCLEOTIDE SEQUENCE [LARGE SCALE GENOMIC DNA]</scope>
    <source>
        <strain evidence="9">301</strain>
    </source>
</reference>
<dbReference type="SUPFAM" id="SSF50998">
    <property type="entry name" value="Quinoprotein alcohol dehydrogenase-like"/>
    <property type="match status" value="1"/>
</dbReference>
<dbReference type="InterPro" id="IPR015943">
    <property type="entry name" value="WD40/YVTN_repeat-like_dom_sf"/>
</dbReference>
<evidence type="ECO:0000259" key="7">
    <source>
        <dbReference type="Pfam" id="PF05567"/>
    </source>
</evidence>
<evidence type="ECO:0000313" key="8">
    <source>
        <dbReference type="EMBL" id="ADI30973.1"/>
    </source>
</evidence>
<proteinExistence type="inferred from homology"/>
<dbReference type="HOGENOM" id="CLU_001890_1_1_4"/>
<dbReference type="EMBL" id="CP002056">
    <property type="protein sequence ID" value="ADI30973.1"/>
    <property type="molecule type" value="Genomic_DNA"/>
</dbReference>
<dbReference type="GO" id="GO:0009289">
    <property type="term" value="C:pilus"/>
    <property type="evidence" value="ECO:0007669"/>
    <property type="project" value="UniProtKB-SubCell"/>
</dbReference>
<dbReference type="SMART" id="SM00564">
    <property type="entry name" value="PQQ"/>
    <property type="match status" value="1"/>
</dbReference>
<keyword evidence="4" id="KW-0479">Metal-binding</keyword>
<dbReference type="STRING" id="666681.M301_2616"/>
<dbReference type="Proteomes" id="UP000000383">
    <property type="component" value="Chromosome"/>
</dbReference>
<evidence type="ECO:0000256" key="4">
    <source>
        <dbReference type="ARBA" id="ARBA00022723"/>
    </source>
</evidence>
<evidence type="ECO:0000256" key="5">
    <source>
        <dbReference type="ARBA" id="ARBA00022837"/>
    </source>
</evidence>
<feature type="domain" description="PilY1 beta-propeller" evidence="7">
    <location>
        <begin position="1150"/>
        <end position="1483"/>
    </location>
</feature>
<keyword evidence="3" id="KW-1029">Fimbrium biogenesis</keyword>
<evidence type="ECO:0000313" key="9">
    <source>
        <dbReference type="Proteomes" id="UP000000383"/>
    </source>
</evidence>
<comment type="similarity">
    <text evidence="2">Belongs to the PilY1 family.</text>
</comment>
<comment type="subcellular location">
    <subcellularLocation>
        <location evidence="1">Fimbrium</location>
    </subcellularLocation>
</comment>
<gene>
    <name evidence="8" type="ordered locus">M301_2616</name>
</gene>
<protein>
    <submittedName>
        <fullName evidence="8">Neisseria PilC domain protein</fullName>
    </submittedName>
</protein>
<keyword evidence="6" id="KW-0281">Fimbrium</keyword>
<evidence type="ECO:0000256" key="6">
    <source>
        <dbReference type="ARBA" id="ARBA00023263"/>
    </source>
</evidence>
<evidence type="ECO:0000256" key="2">
    <source>
        <dbReference type="ARBA" id="ARBA00008387"/>
    </source>
</evidence>
<dbReference type="Pfam" id="PF05567">
    <property type="entry name" value="T4P_PilY1"/>
    <property type="match status" value="1"/>
</dbReference>
<reference evidence="8 9" key="2">
    <citation type="journal article" date="2011" name="J. Bacteriol.">
        <title>Genomes of three methylotrophs from a single niche uncover genetic and metabolic divergence of Methylophilaceae.</title>
        <authorList>
            <person name="Lapidus A."/>
            <person name="Clum A."/>
            <person name="Labutti K."/>
            <person name="Kaluzhnaya M.G."/>
            <person name="Lim S."/>
            <person name="Beck D.A."/>
            <person name="Glavina Del Rio T."/>
            <person name="Nolan M."/>
            <person name="Mavromatis K."/>
            <person name="Huntemann M."/>
            <person name="Lucas S."/>
            <person name="Lidstrom M.E."/>
            <person name="Ivanova N."/>
            <person name="Chistoserdova L."/>
        </authorList>
    </citation>
    <scope>NUCLEOTIDE SEQUENCE [LARGE SCALE GENOMIC DNA]</scope>
    <source>
        <strain evidence="8 9">301</strain>
    </source>
</reference>
<dbReference type="RefSeq" id="WP_013149280.1">
    <property type="nucleotide sequence ID" value="NC_014207.1"/>
</dbReference>
<dbReference type="Gene3D" id="2.130.10.10">
    <property type="entry name" value="YVTN repeat-like/Quinoprotein amine dehydrogenase"/>
    <property type="match status" value="1"/>
</dbReference>
<evidence type="ECO:0000256" key="1">
    <source>
        <dbReference type="ARBA" id="ARBA00004561"/>
    </source>
</evidence>
<keyword evidence="5" id="KW-0106">Calcium</keyword>
<dbReference type="InterPro" id="IPR008707">
    <property type="entry name" value="B-propeller_PilY1"/>
</dbReference>
<organism evidence="8 9">
    <name type="scientific">Methylotenera versatilis (strain 301)</name>
    <dbReference type="NCBI Taxonomy" id="666681"/>
    <lineage>
        <taxon>Bacteria</taxon>
        <taxon>Pseudomonadati</taxon>
        <taxon>Pseudomonadota</taxon>
        <taxon>Betaproteobacteria</taxon>
        <taxon>Nitrosomonadales</taxon>
        <taxon>Methylophilaceae</taxon>
        <taxon>Methylotenera</taxon>
    </lineage>
</organism>